<dbReference type="Proteomes" id="UP001055286">
    <property type="component" value="Unassembled WGS sequence"/>
</dbReference>
<dbReference type="EMBL" id="BPQJ01000007">
    <property type="protein sequence ID" value="GJD61758.1"/>
    <property type="molecule type" value="Genomic_DNA"/>
</dbReference>
<name>A0AA37H969_9HYPH</name>
<evidence type="ECO:0000313" key="2">
    <source>
        <dbReference type="Proteomes" id="UP001055286"/>
    </source>
</evidence>
<comment type="caution">
    <text evidence="1">The sequence shown here is derived from an EMBL/GenBank/DDBJ whole genome shotgun (WGS) entry which is preliminary data.</text>
</comment>
<accession>A0AA37H969</accession>
<protein>
    <submittedName>
        <fullName evidence="1">Uncharacterized protein</fullName>
    </submittedName>
</protein>
<organism evidence="1 2">
    <name type="scientific">Methylobacterium frigidaeris</name>
    <dbReference type="NCBI Taxonomy" id="2038277"/>
    <lineage>
        <taxon>Bacteria</taxon>
        <taxon>Pseudomonadati</taxon>
        <taxon>Pseudomonadota</taxon>
        <taxon>Alphaproteobacteria</taxon>
        <taxon>Hyphomicrobiales</taxon>
        <taxon>Methylobacteriaceae</taxon>
        <taxon>Methylobacterium</taxon>
    </lineage>
</organism>
<proteinExistence type="predicted"/>
<sequence>MILNALALKLERQVRGDFRGRHFEAILIV</sequence>
<keyword evidence="2" id="KW-1185">Reference proteome</keyword>
<reference evidence="1" key="1">
    <citation type="journal article" date="2016" name="Front. Microbiol.">
        <title>Genome Sequence of the Piezophilic, Mesophilic Sulfate-Reducing Bacterium Desulfovibrio indicus J2T.</title>
        <authorList>
            <person name="Cao J."/>
            <person name="Maignien L."/>
            <person name="Shao Z."/>
            <person name="Alain K."/>
            <person name="Jebbar M."/>
        </authorList>
    </citation>
    <scope>NUCLEOTIDE SEQUENCE</scope>
    <source>
        <strain evidence="1">JCM 32048</strain>
    </source>
</reference>
<dbReference type="AlphaFoldDB" id="A0AA37H969"/>
<gene>
    <name evidence="1" type="ORF">MPEAHAMD_1905</name>
</gene>
<evidence type="ECO:0000313" key="1">
    <source>
        <dbReference type="EMBL" id="GJD61758.1"/>
    </source>
</evidence>
<reference evidence="1" key="2">
    <citation type="submission" date="2021-08" db="EMBL/GenBank/DDBJ databases">
        <authorList>
            <person name="Tani A."/>
            <person name="Ola A."/>
            <person name="Ogura Y."/>
            <person name="Katsura K."/>
            <person name="Hayashi T."/>
        </authorList>
    </citation>
    <scope>NUCLEOTIDE SEQUENCE</scope>
    <source>
        <strain evidence="1">JCM 32048</strain>
    </source>
</reference>